<dbReference type="EMBL" id="OX597830">
    <property type="protein sequence ID" value="CAI9735238.1"/>
    <property type="molecule type" value="Genomic_DNA"/>
</dbReference>
<evidence type="ECO:0000313" key="2">
    <source>
        <dbReference type="EMBL" id="CAI9735238.1"/>
    </source>
</evidence>
<proteinExistence type="predicted"/>
<name>A0AA36BJF5_OCTVU</name>
<gene>
    <name evidence="2" type="ORF">OCTVUL_1B006018</name>
</gene>
<evidence type="ECO:0000313" key="3">
    <source>
        <dbReference type="Proteomes" id="UP001162480"/>
    </source>
</evidence>
<feature type="region of interest" description="Disordered" evidence="1">
    <location>
        <begin position="56"/>
        <end position="132"/>
    </location>
</feature>
<dbReference type="Proteomes" id="UP001162480">
    <property type="component" value="Chromosome 17"/>
</dbReference>
<reference evidence="2" key="1">
    <citation type="submission" date="2023-08" db="EMBL/GenBank/DDBJ databases">
        <authorList>
            <person name="Alioto T."/>
            <person name="Alioto T."/>
            <person name="Gomez Garrido J."/>
        </authorList>
    </citation>
    <scope>NUCLEOTIDE SEQUENCE</scope>
</reference>
<keyword evidence="3" id="KW-1185">Reference proteome</keyword>
<evidence type="ECO:0000256" key="1">
    <source>
        <dbReference type="SAM" id="MobiDB-lite"/>
    </source>
</evidence>
<accession>A0AA36BJF5</accession>
<dbReference type="AlphaFoldDB" id="A0AA36BJF5"/>
<protein>
    <submittedName>
        <fullName evidence="2">Uncharacterized protein</fullName>
    </submittedName>
</protein>
<feature type="compositionally biased region" description="Polar residues" evidence="1">
    <location>
        <begin position="74"/>
        <end position="101"/>
    </location>
</feature>
<sequence>MHYLNLFVPNIICHMIDMLQRIHKHRLNEMDMKNIKVYPTREETIPTYNNVAFQENGNEKDSITKSGALKNESNKTANAKTESTITGATNIESITVESSKIGNRDEGNYKDGSNEDESDKQGISKEENVQSD</sequence>
<organism evidence="2 3">
    <name type="scientific">Octopus vulgaris</name>
    <name type="common">Common octopus</name>
    <dbReference type="NCBI Taxonomy" id="6645"/>
    <lineage>
        <taxon>Eukaryota</taxon>
        <taxon>Metazoa</taxon>
        <taxon>Spiralia</taxon>
        <taxon>Lophotrochozoa</taxon>
        <taxon>Mollusca</taxon>
        <taxon>Cephalopoda</taxon>
        <taxon>Coleoidea</taxon>
        <taxon>Octopodiformes</taxon>
        <taxon>Octopoda</taxon>
        <taxon>Incirrata</taxon>
        <taxon>Octopodidae</taxon>
        <taxon>Octopus</taxon>
    </lineage>
</organism>
<feature type="compositionally biased region" description="Basic and acidic residues" evidence="1">
    <location>
        <begin position="102"/>
        <end position="132"/>
    </location>
</feature>